<dbReference type="Proteomes" id="UP000027632">
    <property type="component" value="Unassembled WGS sequence"/>
</dbReference>
<evidence type="ECO:0000313" key="3">
    <source>
        <dbReference type="Proteomes" id="UP000027632"/>
    </source>
</evidence>
<keyword evidence="3" id="KW-1185">Reference proteome</keyword>
<evidence type="ECO:0000313" key="2">
    <source>
        <dbReference type="EMBL" id="KEG38001.1"/>
    </source>
</evidence>
<dbReference type="EMBL" id="JJMG01000244">
    <property type="protein sequence ID" value="KEG38001.1"/>
    <property type="molecule type" value="Genomic_DNA"/>
</dbReference>
<name>A0ABR4SSG8_9ACTN</name>
<evidence type="ECO:0000256" key="1">
    <source>
        <dbReference type="SAM" id="MobiDB-lite"/>
    </source>
</evidence>
<feature type="compositionally biased region" description="Basic residues" evidence="1">
    <location>
        <begin position="1"/>
        <end position="18"/>
    </location>
</feature>
<reference evidence="2 3" key="1">
    <citation type="submission" date="2014-04" db="EMBL/GenBank/DDBJ databases">
        <title>Draft genome sequence of the novel Streptomyces griseorubens JSD-1 playing a role in carbon and nitrogen cycle.</title>
        <authorList>
            <consortium name="Shanghai Jiao Tong University"/>
            <person name="Feng H."/>
            <person name="Sun Y."/>
            <person name="Zhi Y."/>
            <person name="Mao L."/>
            <person name="Luo Y."/>
            <person name="Wei X."/>
            <person name="Zhou P."/>
        </authorList>
    </citation>
    <scope>NUCLEOTIDE SEQUENCE [LARGE SCALE GENOMIC DNA]</scope>
    <source>
        <strain evidence="2 3">JSD-1</strain>
    </source>
</reference>
<feature type="region of interest" description="Disordered" evidence="1">
    <location>
        <begin position="1"/>
        <end position="22"/>
    </location>
</feature>
<sequence>MRTRRRGSARAKPAHRPSHRDLGRLLPAGWVQAVIRGGGRDVITGAAHRHSLGCSSLVTDGSWLWRG</sequence>
<comment type="caution">
    <text evidence="2">The sequence shown here is derived from an EMBL/GenBank/DDBJ whole genome shotgun (WGS) entry which is preliminary data.</text>
</comment>
<organism evidence="2 3">
    <name type="scientific">Streptomyces griseorubens</name>
    <dbReference type="NCBI Taxonomy" id="66897"/>
    <lineage>
        <taxon>Bacteria</taxon>
        <taxon>Bacillati</taxon>
        <taxon>Actinomycetota</taxon>
        <taxon>Actinomycetes</taxon>
        <taxon>Kitasatosporales</taxon>
        <taxon>Streptomycetaceae</taxon>
        <taxon>Streptomyces</taxon>
        <taxon>Streptomyces althioticus group</taxon>
    </lineage>
</organism>
<protein>
    <submittedName>
        <fullName evidence="2">Uncharacterized protein</fullName>
    </submittedName>
</protein>
<gene>
    <name evidence="2" type="ORF">DJ64_24020</name>
</gene>
<proteinExistence type="predicted"/>
<accession>A0ABR4SSG8</accession>